<keyword evidence="3" id="KW-0274">FAD</keyword>
<dbReference type="STRING" id="1095630.A0A2J6T072"/>
<dbReference type="SUPFAM" id="SSF56176">
    <property type="entry name" value="FAD-binding/transporter-associated domain-like"/>
    <property type="match status" value="1"/>
</dbReference>
<dbReference type="RefSeq" id="XP_024733330.1">
    <property type="nucleotide sequence ID" value="XM_024877152.1"/>
</dbReference>
<evidence type="ECO:0000313" key="7">
    <source>
        <dbReference type="EMBL" id="PMD56426.1"/>
    </source>
</evidence>
<protein>
    <submittedName>
        <fullName evidence="7">FAD-binding domain-containing protein</fullName>
    </submittedName>
</protein>
<dbReference type="InterPro" id="IPR036318">
    <property type="entry name" value="FAD-bd_PCMH-like_sf"/>
</dbReference>
<dbReference type="Proteomes" id="UP000235371">
    <property type="component" value="Unassembled WGS sequence"/>
</dbReference>
<accession>A0A2J6T072</accession>
<feature type="chain" id="PRO_5014402871" evidence="5">
    <location>
        <begin position="20"/>
        <end position="499"/>
    </location>
</feature>
<comment type="similarity">
    <text evidence="1">Belongs to the oxygen-dependent FAD-linked oxidoreductase family.</text>
</comment>
<dbReference type="Gene3D" id="3.30.465.10">
    <property type="match status" value="1"/>
</dbReference>
<dbReference type="GO" id="GO:0016491">
    <property type="term" value="F:oxidoreductase activity"/>
    <property type="evidence" value="ECO:0007669"/>
    <property type="project" value="UniProtKB-KW"/>
</dbReference>
<dbReference type="AlphaFoldDB" id="A0A2J6T072"/>
<proteinExistence type="inferred from homology"/>
<evidence type="ECO:0000256" key="1">
    <source>
        <dbReference type="ARBA" id="ARBA00005466"/>
    </source>
</evidence>
<evidence type="ECO:0000313" key="8">
    <source>
        <dbReference type="Proteomes" id="UP000235371"/>
    </source>
</evidence>
<keyword evidence="4" id="KW-0560">Oxidoreductase</keyword>
<dbReference type="EMBL" id="KZ613848">
    <property type="protein sequence ID" value="PMD56426.1"/>
    <property type="molecule type" value="Genomic_DNA"/>
</dbReference>
<keyword evidence="2" id="KW-0285">Flavoprotein</keyword>
<dbReference type="InterPro" id="IPR050416">
    <property type="entry name" value="FAD-linked_Oxidoreductase"/>
</dbReference>
<dbReference type="PANTHER" id="PTHR42973">
    <property type="entry name" value="BINDING OXIDOREDUCTASE, PUTATIVE (AFU_ORTHOLOGUE AFUA_1G17690)-RELATED"/>
    <property type="match status" value="1"/>
</dbReference>
<dbReference type="GO" id="GO:0071949">
    <property type="term" value="F:FAD binding"/>
    <property type="evidence" value="ECO:0007669"/>
    <property type="project" value="InterPro"/>
</dbReference>
<evidence type="ECO:0000256" key="2">
    <source>
        <dbReference type="ARBA" id="ARBA00022630"/>
    </source>
</evidence>
<sequence length="499" mass="55653">MLPIASVVVLSIISPFVRGQLPCDSACRNLSEILPGSVFFGQTAKSNLWSNFQAESVPQCRVEPQDAFAVSKILTVAKAYQCHFAVLAGGTSPFRYASNAEGGITIDMQRMKSVQLVDNDLLHVKVGAGAVWADVYRELDPRNMSATGTRNSLTGVTGSILGGGISFFSQRFGWSCDTAVAFEAVLANGTLVNVTHNSYPDLFFALRGGGNNFAIVTSVVIEAFRDPPTWYTFQLWDIGILGVIFQRLQDYTAQMPSEVWQLATTFGWHVPTRQFVISERIVGSGLPKLSSSLHYPAGELSSKQSNVRETYIYQRSTLQMSQKMDIMNAPGFYNYFGSVTVKNHATIHLALADAFCEEVFSIQKAAGLQIYIVYNPLTVETLRKMQTRGGNALGIDPKDGPLTIVNINLHWNSESDIWLMTNFMRRLTTRFRQRAEELGMLHPYLFQNHAYEEQDVFSGYGNESLRRLRRIRKEVDPEGVFQKLQPGFFKLGEHVDSMS</sequence>
<dbReference type="Pfam" id="PF01565">
    <property type="entry name" value="FAD_binding_4"/>
    <property type="match status" value="1"/>
</dbReference>
<keyword evidence="5" id="KW-0732">Signal</keyword>
<feature type="signal peptide" evidence="5">
    <location>
        <begin position="1"/>
        <end position="19"/>
    </location>
</feature>
<evidence type="ECO:0000256" key="3">
    <source>
        <dbReference type="ARBA" id="ARBA00022827"/>
    </source>
</evidence>
<evidence type="ECO:0000256" key="4">
    <source>
        <dbReference type="ARBA" id="ARBA00023002"/>
    </source>
</evidence>
<evidence type="ECO:0000256" key="5">
    <source>
        <dbReference type="SAM" id="SignalP"/>
    </source>
</evidence>
<dbReference type="PROSITE" id="PS51387">
    <property type="entry name" value="FAD_PCMH"/>
    <property type="match status" value="1"/>
</dbReference>
<dbReference type="OrthoDB" id="2151789at2759"/>
<feature type="domain" description="FAD-binding PCMH-type" evidence="6">
    <location>
        <begin position="54"/>
        <end position="226"/>
    </location>
</feature>
<dbReference type="InterPro" id="IPR006094">
    <property type="entry name" value="Oxid_FAD_bind_N"/>
</dbReference>
<dbReference type="InterPro" id="IPR016166">
    <property type="entry name" value="FAD-bd_PCMH"/>
</dbReference>
<organism evidence="7 8">
    <name type="scientific">Hyaloscypha bicolor E</name>
    <dbReference type="NCBI Taxonomy" id="1095630"/>
    <lineage>
        <taxon>Eukaryota</taxon>
        <taxon>Fungi</taxon>
        <taxon>Dikarya</taxon>
        <taxon>Ascomycota</taxon>
        <taxon>Pezizomycotina</taxon>
        <taxon>Leotiomycetes</taxon>
        <taxon>Helotiales</taxon>
        <taxon>Hyaloscyphaceae</taxon>
        <taxon>Hyaloscypha</taxon>
        <taxon>Hyaloscypha bicolor</taxon>
    </lineage>
</organism>
<evidence type="ECO:0000259" key="6">
    <source>
        <dbReference type="PROSITE" id="PS51387"/>
    </source>
</evidence>
<keyword evidence="8" id="KW-1185">Reference proteome</keyword>
<dbReference type="InterPro" id="IPR016169">
    <property type="entry name" value="FAD-bd_PCMH_sub2"/>
</dbReference>
<dbReference type="InParanoid" id="A0A2J6T072"/>
<dbReference type="GeneID" id="36585229"/>
<name>A0A2J6T072_9HELO</name>
<dbReference type="PANTHER" id="PTHR42973:SF54">
    <property type="entry name" value="FAD-BINDING PCMH-TYPE DOMAIN-CONTAINING PROTEIN"/>
    <property type="match status" value="1"/>
</dbReference>
<gene>
    <name evidence="7" type="ORF">K444DRAFT_567030</name>
</gene>
<reference evidence="7 8" key="1">
    <citation type="submission" date="2016-04" db="EMBL/GenBank/DDBJ databases">
        <title>A degradative enzymes factory behind the ericoid mycorrhizal symbiosis.</title>
        <authorList>
            <consortium name="DOE Joint Genome Institute"/>
            <person name="Martino E."/>
            <person name="Morin E."/>
            <person name="Grelet G."/>
            <person name="Kuo A."/>
            <person name="Kohler A."/>
            <person name="Daghino S."/>
            <person name="Barry K."/>
            <person name="Choi C."/>
            <person name="Cichocki N."/>
            <person name="Clum A."/>
            <person name="Copeland A."/>
            <person name="Hainaut M."/>
            <person name="Haridas S."/>
            <person name="Labutti K."/>
            <person name="Lindquist E."/>
            <person name="Lipzen A."/>
            <person name="Khouja H.-R."/>
            <person name="Murat C."/>
            <person name="Ohm R."/>
            <person name="Olson A."/>
            <person name="Spatafora J."/>
            <person name="Veneault-Fourrey C."/>
            <person name="Henrissat B."/>
            <person name="Grigoriev I."/>
            <person name="Martin F."/>
            <person name="Perotto S."/>
        </authorList>
    </citation>
    <scope>NUCLEOTIDE SEQUENCE [LARGE SCALE GENOMIC DNA]</scope>
    <source>
        <strain evidence="7 8">E</strain>
    </source>
</reference>